<dbReference type="Proteomes" id="UP000033070">
    <property type="component" value="Chromosome"/>
</dbReference>
<keyword evidence="1" id="KW-1003">Cell membrane</keyword>
<evidence type="ECO:0000259" key="6">
    <source>
        <dbReference type="Pfam" id="PF06305"/>
    </source>
</evidence>
<gene>
    <name evidence="7" type="ORF">OYT1_ch0405</name>
</gene>
<dbReference type="Pfam" id="PF06305">
    <property type="entry name" value="LapA_dom"/>
    <property type="match status" value="1"/>
</dbReference>
<dbReference type="STRING" id="1188319.OYT1_00347"/>
<sequence>MRFLLWPLRAAIFLLVLGFAVKNDQAVVLRYFMGYEWSASLVVALLVFFVAGVIVGMLALLGKLLRQRREILRLERELRLKNTLADVEQMQRSHVQPS</sequence>
<keyword evidence="8" id="KW-1185">Reference proteome</keyword>
<feature type="domain" description="Lipopolysaccharide assembly protein A" evidence="6">
    <location>
        <begin position="22"/>
        <end position="79"/>
    </location>
</feature>
<dbReference type="EMBL" id="AP018738">
    <property type="protein sequence ID" value="BBE49978.1"/>
    <property type="molecule type" value="Genomic_DNA"/>
</dbReference>
<evidence type="ECO:0000256" key="3">
    <source>
        <dbReference type="ARBA" id="ARBA00022989"/>
    </source>
</evidence>
<evidence type="ECO:0000256" key="5">
    <source>
        <dbReference type="SAM" id="Phobius"/>
    </source>
</evidence>
<feature type="transmembrane region" description="Helical" evidence="5">
    <location>
        <begin position="42"/>
        <end position="65"/>
    </location>
</feature>
<keyword evidence="2 5" id="KW-0812">Transmembrane</keyword>
<evidence type="ECO:0000256" key="4">
    <source>
        <dbReference type="ARBA" id="ARBA00023136"/>
    </source>
</evidence>
<proteinExistence type="predicted"/>
<evidence type="ECO:0000256" key="1">
    <source>
        <dbReference type="ARBA" id="ARBA00022475"/>
    </source>
</evidence>
<protein>
    <submittedName>
        <fullName evidence="7">Lipopolysaccharide assembly protein A</fullName>
    </submittedName>
</protein>
<organism evidence="7 8">
    <name type="scientific">Ferriphaselus amnicola</name>
    <dbReference type="NCBI Taxonomy" id="1188319"/>
    <lineage>
        <taxon>Bacteria</taxon>
        <taxon>Pseudomonadati</taxon>
        <taxon>Pseudomonadota</taxon>
        <taxon>Betaproteobacteria</taxon>
        <taxon>Nitrosomonadales</taxon>
        <taxon>Gallionellaceae</taxon>
        <taxon>Ferriphaselus</taxon>
    </lineage>
</organism>
<keyword evidence="4 5" id="KW-0472">Membrane</keyword>
<keyword evidence="3 5" id="KW-1133">Transmembrane helix</keyword>
<dbReference type="OrthoDB" id="7066519at2"/>
<evidence type="ECO:0000313" key="8">
    <source>
        <dbReference type="Proteomes" id="UP000033070"/>
    </source>
</evidence>
<evidence type="ECO:0000256" key="2">
    <source>
        <dbReference type="ARBA" id="ARBA00022692"/>
    </source>
</evidence>
<reference evidence="7 8" key="1">
    <citation type="submission" date="2018-06" db="EMBL/GenBank/DDBJ databases">
        <title>OYT1 Genome Sequencing.</title>
        <authorList>
            <person name="Kato S."/>
            <person name="Itoh T."/>
            <person name="Ohkuma M."/>
        </authorList>
    </citation>
    <scope>NUCLEOTIDE SEQUENCE [LARGE SCALE GENOMIC DNA]</scope>
    <source>
        <strain evidence="7 8">OYT1</strain>
    </source>
</reference>
<dbReference type="InterPro" id="IPR010445">
    <property type="entry name" value="LapA_dom"/>
</dbReference>
<accession>A0A2Z6G956</accession>
<dbReference type="RefSeq" id="WP_062625582.1">
    <property type="nucleotide sequence ID" value="NZ_AP018738.1"/>
</dbReference>
<dbReference type="AlphaFoldDB" id="A0A2Z6G956"/>
<evidence type="ECO:0000313" key="7">
    <source>
        <dbReference type="EMBL" id="BBE49978.1"/>
    </source>
</evidence>
<dbReference type="KEGG" id="fam:OYT1_ch0405"/>
<name>A0A2Z6G956_9PROT</name>
<dbReference type="GO" id="GO:0005886">
    <property type="term" value="C:plasma membrane"/>
    <property type="evidence" value="ECO:0007669"/>
    <property type="project" value="InterPro"/>
</dbReference>